<keyword evidence="3" id="KW-0963">Cytoplasm</keyword>
<organism evidence="4">
    <name type="scientific">Methyloraptor flagellatus</name>
    <dbReference type="NCBI Taxonomy" id="3162530"/>
    <lineage>
        <taxon>Bacteria</taxon>
        <taxon>Pseudomonadati</taxon>
        <taxon>Pseudomonadota</taxon>
        <taxon>Alphaproteobacteria</taxon>
        <taxon>Hyphomicrobiales</taxon>
        <taxon>Ancalomicrobiaceae</taxon>
        <taxon>Methyloraptor</taxon>
    </lineage>
</organism>
<dbReference type="HAMAP" id="MF_01384">
    <property type="entry name" value="UreD"/>
    <property type="match status" value="1"/>
</dbReference>
<dbReference type="PANTHER" id="PTHR33643:SF1">
    <property type="entry name" value="UREASE ACCESSORY PROTEIN D"/>
    <property type="match status" value="1"/>
</dbReference>
<dbReference type="EMBL" id="CP158568">
    <property type="protein sequence ID" value="XBY44376.1"/>
    <property type="molecule type" value="Genomic_DNA"/>
</dbReference>
<evidence type="ECO:0000313" key="4">
    <source>
        <dbReference type="EMBL" id="XBY44376.1"/>
    </source>
</evidence>
<dbReference type="Pfam" id="PF01774">
    <property type="entry name" value="UreD"/>
    <property type="match status" value="1"/>
</dbReference>
<evidence type="ECO:0000256" key="3">
    <source>
        <dbReference type="HAMAP-Rule" id="MF_01384"/>
    </source>
</evidence>
<dbReference type="GO" id="GO:0016151">
    <property type="term" value="F:nickel cation binding"/>
    <property type="evidence" value="ECO:0007669"/>
    <property type="project" value="UniProtKB-UniRule"/>
</dbReference>
<dbReference type="RefSeq" id="WP_407049470.1">
    <property type="nucleotide sequence ID" value="NZ_CP158568.1"/>
</dbReference>
<gene>
    <name evidence="3" type="primary">ureD</name>
    <name evidence="4" type="ORF">ABS361_20555</name>
</gene>
<dbReference type="KEGG" id="mflg:ABS361_20555"/>
<dbReference type="InterPro" id="IPR002669">
    <property type="entry name" value="UreD"/>
</dbReference>
<keyword evidence="2 3" id="KW-0143">Chaperone</keyword>
<evidence type="ECO:0000256" key="1">
    <source>
        <dbReference type="ARBA" id="ARBA00007177"/>
    </source>
</evidence>
<reference evidence="4" key="1">
    <citation type="submission" date="2024-06" db="EMBL/GenBank/DDBJ databases">
        <title>Methylostella associata gen. nov., sp. nov., a novel Ancalomicrobiaceae-affiliated facultatively methylotrophic bacteria that feed on methanotrophs of the genus Methylococcus.</title>
        <authorList>
            <person name="Saltykova V."/>
            <person name="Danilova O.V."/>
            <person name="Oshkin I.Y."/>
            <person name="Belova S.E."/>
            <person name="Pimenov N.V."/>
            <person name="Dedysh S.N."/>
        </authorList>
    </citation>
    <scope>NUCLEOTIDE SEQUENCE</scope>
    <source>
        <strain evidence="4">S20</strain>
    </source>
</reference>
<comment type="subunit">
    <text evidence="3">UreD, UreF and UreG form a complex that acts as a GTP-hydrolysis-dependent molecular chaperone, activating the urease apoprotein by helping to assemble the nickel containing metallocenter of UreC. The UreE protein probably delivers the nickel.</text>
</comment>
<proteinExistence type="inferred from homology"/>
<evidence type="ECO:0000256" key="2">
    <source>
        <dbReference type="ARBA" id="ARBA00023186"/>
    </source>
</evidence>
<keyword evidence="3" id="KW-0996">Nickel insertion</keyword>
<comment type="similarity">
    <text evidence="1 3">Belongs to the UreD family.</text>
</comment>
<comment type="subcellular location">
    <subcellularLocation>
        <location evidence="3">Cytoplasm</location>
    </subcellularLocation>
</comment>
<name>A0AAU7X9A0_9HYPH</name>
<sequence length="283" mass="29876">MGVGGVGRAGFGCATRLERARGTAEVAFAVRDGATRARRLYQEGQAKIRMPRTHETSPTAVFLNTAGGIAGGDALAFSAIWDDGAAATVTSQAAERVYRATGAAETGRIDNRIVVGAGASAEWLPQETILFDGARLDRRLSVDMAADARLLMVETVFLGRAAMGERVERCFLADRFEIRRAGRLVYADVLRLDGDAAAILAGPATGGGAIATSTVLLIAPDAESRLDACREIVESFETEAGVSAWGGLLAVRLVSASARTLRAELATLLEALRGRPLPRPWFC</sequence>
<protein>
    <recommendedName>
        <fullName evidence="3">Urease accessory protein UreD</fullName>
    </recommendedName>
</protein>
<dbReference type="GO" id="GO:0005737">
    <property type="term" value="C:cytoplasm"/>
    <property type="evidence" value="ECO:0007669"/>
    <property type="project" value="UniProtKB-SubCell"/>
</dbReference>
<comment type="function">
    <text evidence="3">Required for maturation of urease via the functional incorporation of the urease nickel metallocenter.</text>
</comment>
<accession>A0AAU7X9A0</accession>
<dbReference type="AlphaFoldDB" id="A0AAU7X9A0"/>
<dbReference type="PANTHER" id="PTHR33643">
    <property type="entry name" value="UREASE ACCESSORY PROTEIN D"/>
    <property type="match status" value="1"/>
</dbReference>